<feature type="transmembrane region" description="Helical" evidence="1">
    <location>
        <begin position="33"/>
        <end position="53"/>
    </location>
</feature>
<evidence type="ECO:0000313" key="2">
    <source>
        <dbReference type="EMBL" id="GAA3705972.1"/>
    </source>
</evidence>
<gene>
    <name evidence="2" type="ORF">GCM10022224_084310</name>
</gene>
<protein>
    <submittedName>
        <fullName evidence="2">Uncharacterized protein</fullName>
    </submittedName>
</protein>
<evidence type="ECO:0000256" key="1">
    <source>
        <dbReference type="SAM" id="Phobius"/>
    </source>
</evidence>
<evidence type="ECO:0000313" key="3">
    <source>
        <dbReference type="Proteomes" id="UP001500902"/>
    </source>
</evidence>
<keyword evidence="3" id="KW-1185">Reference proteome</keyword>
<accession>A0ABP7DI05</accession>
<proteinExistence type="predicted"/>
<organism evidence="2 3">
    <name type="scientific">Nonomuraea antimicrobica</name>
    <dbReference type="NCBI Taxonomy" id="561173"/>
    <lineage>
        <taxon>Bacteria</taxon>
        <taxon>Bacillati</taxon>
        <taxon>Actinomycetota</taxon>
        <taxon>Actinomycetes</taxon>
        <taxon>Streptosporangiales</taxon>
        <taxon>Streptosporangiaceae</taxon>
        <taxon>Nonomuraea</taxon>
    </lineage>
</organism>
<keyword evidence="1" id="KW-0812">Transmembrane</keyword>
<sequence>MRTVVGGPPPAYSDRVADDLIPTPARPRLHRGYALAVLAGGVLLVCCAVLPWAGLQATSNLIGIGVTGDVRGIDDAFGVYTLVAGLAAVGCGLAGVLAHPRLAALAAVPGGVAVLSLVMFVAGGSGLRDRVSVDLGDLLSIEPVVRAGWFGALACALAIVLLSVAALVRRA</sequence>
<keyword evidence="1" id="KW-0472">Membrane</keyword>
<keyword evidence="1" id="KW-1133">Transmembrane helix</keyword>
<feature type="transmembrane region" description="Helical" evidence="1">
    <location>
        <begin position="147"/>
        <end position="168"/>
    </location>
</feature>
<comment type="caution">
    <text evidence="2">The sequence shown here is derived from an EMBL/GenBank/DDBJ whole genome shotgun (WGS) entry which is preliminary data.</text>
</comment>
<dbReference type="EMBL" id="BAAAZP010000187">
    <property type="protein sequence ID" value="GAA3705972.1"/>
    <property type="molecule type" value="Genomic_DNA"/>
</dbReference>
<reference evidence="3" key="1">
    <citation type="journal article" date="2019" name="Int. J. Syst. Evol. Microbiol.">
        <title>The Global Catalogue of Microorganisms (GCM) 10K type strain sequencing project: providing services to taxonomists for standard genome sequencing and annotation.</title>
        <authorList>
            <consortium name="The Broad Institute Genomics Platform"/>
            <consortium name="The Broad Institute Genome Sequencing Center for Infectious Disease"/>
            <person name="Wu L."/>
            <person name="Ma J."/>
        </authorList>
    </citation>
    <scope>NUCLEOTIDE SEQUENCE [LARGE SCALE GENOMIC DNA]</scope>
    <source>
        <strain evidence="3">JCM 16904</strain>
    </source>
</reference>
<dbReference type="Proteomes" id="UP001500902">
    <property type="component" value="Unassembled WGS sequence"/>
</dbReference>
<feature type="transmembrane region" description="Helical" evidence="1">
    <location>
        <begin position="77"/>
        <end position="98"/>
    </location>
</feature>
<name>A0ABP7DI05_9ACTN</name>
<feature type="transmembrane region" description="Helical" evidence="1">
    <location>
        <begin position="105"/>
        <end position="127"/>
    </location>
</feature>